<sequence length="362" mass="40572">MAPDTHIIDPDADTIITLKGASNVFAPWDEIELGLSQKDKESGPFEITSPESSPSEISEANSVARRRSELTIESEELEDQGIQYHVSSRHLKLASPWFRRALSEGKWSESGRKTEDGLFHVTATDWDAEAFLMLLNIIHSRHKQVPRILTLEMLAKIAVLIDYYECGETVELYTSMWIDHVTTSVTMPKIYYMKEFFQRATVVAITSSDEALRTLGLPIPSCVSAELDLKRCQAIESVIAQLHDLLEGYRNKDYTCPLSANESFQCGAFLLGVLTKEMDAKGLLSPRPELPFAKLSLHDLHETIRTIKSPSWASKINNSGSYHVQYMQHKCNLNSPVTWISNNAMVGIHGLDLACAKKGNFI</sequence>
<dbReference type="InterPro" id="IPR011333">
    <property type="entry name" value="SKP1/BTB/POZ_sf"/>
</dbReference>
<accession>A0A6A5R1S5</accession>
<proteinExistence type="predicted"/>
<keyword evidence="3" id="KW-1185">Reference proteome</keyword>
<evidence type="ECO:0000313" key="3">
    <source>
        <dbReference type="Proteomes" id="UP000800096"/>
    </source>
</evidence>
<dbReference type="EMBL" id="ML979132">
    <property type="protein sequence ID" value="KAF1922001.1"/>
    <property type="molecule type" value="Genomic_DNA"/>
</dbReference>
<gene>
    <name evidence="2" type="ORF">BDU57DRAFT_553987</name>
</gene>
<reference evidence="2" key="1">
    <citation type="journal article" date="2020" name="Stud. Mycol.">
        <title>101 Dothideomycetes genomes: a test case for predicting lifestyles and emergence of pathogens.</title>
        <authorList>
            <person name="Haridas S."/>
            <person name="Albert R."/>
            <person name="Binder M."/>
            <person name="Bloem J."/>
            <person name="Labutti K."/>
            <person name="Salamov A."/>
            <person name="Andreopoulos B."/>
            <person name="Baker S."/>
            <person name="Barry K."/>
            <person name="Bills G."/>
            <person name="Bluhm B."/>
            <person name="Cannon C."/>
            <person name="Castanera R."/>
            <person name="Culley D."/>
            <person name="Daum C."/>
            <person name="Ezra D."/>
            <person name="Gonzalez J."/>
            <person name="Henrissat B."/>
            <person name="Kuo A."/>
            <person name="Liang C."/>
            <person name="Lipzen A."/>
            <person name="Lutzoni F."/>
            <person name="Magnuson J."/>
            <person name="Mondo S."/>
            <person name="Nolan M."/>
            <person name="Ohm R."/>
            <person name="Pangilinan J."/>
            <person name="Park H.-J."/>
            <person name="Ramirez L."/>
            <person name="Alfaro M."/>
            <person name="Sun H."/>
            <person name="Tritt A."/>
            <person name="Yoshinaga Y."/>
            <person name="Zwiers L.-H."/>
            <person name="Turgeon B."/>
            <person name="Goodwin S."/>
            <person name="Spatafora J."/>
            <person name="Crous P."/>
            <person name="Grigoriev I."/>
        </authorList>
    </citation>
    <scope>NUCLEOTIDE SEQUENCE</scope>
    <source>
        <strain evidence="2">HMLAC05119</strain>
    </source>
</reference>
<evidence type="ECO:0000256" key="1">
    <source>
        <dbReference type="SAM" id="MobiDB-lite"/>
    </source>
</evidence>
<feature type="region of interest" description="Disordered" evidence="1">
    <location>
        <begin position="39"/>
        <end position="64"/>
    </location>
</feature>
<evidence type="ECO:0000313" key="2">
    <source>
        <dbReference type="EMBL" id="KAF1922001.1"/>
    </source>
</evidence>
<protein>
    <recommendedName>
        <fullName evidence="4">BTB domain-containing protein</fullName>
    </recommendedName>
</protein>
<dbReference type="Gene3D" id="3.30.710.10">
    <property type="entry name" value="Potassium Channel Kv1.1, Chain A"/>
    <property type="match status" value="1"/>
</dbReference>
<evidence type="ECO:0008006" key="4">
    <source>
        <dbReference type="Google" id="ProtNLM"/>
    </source>
</evidence>
<feature type="compositionally biased region" description="Low complexity" evidence="1">
    <location>
        <begin position="46"/>
        <end position="59"/>
    </location>
</feature>
<organism evidence="2 3">
    <name type="scientific">Ampelomyces quisqualis</name>
    <name type="common">Powdery mildew agent</name>
    <dbReference type="NCBI Taxonomy" id="50730"/>
    <lineage>
        <taxon>Eukaryota</taxon>
        <taxon>Fungi</taxon>
        <taxon>Dikarya</taxon>
        <taxon>Ascomycota</taxon>
        <taxon>Pezizomycotina</taxon>
        <taxon>Dothideomycetes</taxon>
        <taxon>Pleosporomycetidae</taxon>
        <taxon>Pleosporales</taxon>
        <taxon>Pleosporineae</taxon>
        <taxon>Phaeosphaeriaceae</taxon>
        <taxon>Ampelomyces</taxon>
    </lineage>
</organism>
<dbReference type="AlphaFoldDB" id="A0A6A5R1S5"/>
<dbReference type="OrthoDB" id="5326346at2759"/>
<name>A0A6A5R1S5_AMPQU</name>
<dbReference type="Proteomes" id="UP000800096">
    <property type="component" value="Unassembled WGS sequence"/>
</dbReference>